<protein>
    <recommendedName>
        <fullName evidence="8">Methyltransferase</fullName>
        <ecNumber evidence="8">2.1.1.-</ecNumber>
    </recommendedName>
</protein>
<dbReference type="Gene3D" id="3.40.50.150">
    <property type="entry name" value="Vaccinia Virus protein VP39"/>
    <property type="match status" value="1"/>
</dbReference>
<dbReference type="GO" id="GO:0009307">
    <property type="term" value="P:DNA restriction-modification system"/>
    <property type="evidence" value="ECO:0007669"/>
    <property type="project" value="UniProtKB-KW"/>
</dbReference>
<evidence type="ECO:0000256" key="7">
    <source>
        <dbReference type="ARBA" id="ARBA00049120"/>
    </source>
</evidence>
<dbReference type="AlphaFoldDB" id="A0AAE4R1K9"/>
<evidence type="ECO:0000256" key="8">
    <source>
        <dbReference type="RuleBase" id="RU362026"/>
    </source>
</evidence>
<dbReference type="GO" id="GO:0015667">
    <property type="term" value="F:site-specific DNA-methyltransferase (cytosine-N4-specific) activity"/>
    <property type="evidence" value="ECO:0007669"/>
    <property type="project" value="UniProtKB-EC"/>
</dbReference>
<keyword evidence="6" id="KW-0238">DNA-binding</keyword>
<keyword evidence="2 10" id="KW-0489">Methyltransferase</keyword>
<dbReference type="InterPro" id="IPR029063">
    <property type="entry name" value="SAM-dependent_MTases_sf"/>
</dbReference>
<dbReference type="EMBL" id="JAWLKH010000002">
    <property type="protein sequence ID" value="MDV6310746.1"/>
    <property type="molecule type" value="Genomic_DNA"/>
</dbReference>
<gene>
    <name evidence="10" type="ORF">R3Q15_02325</name>
</gene>
<evidence type="ECO:0000256" key="1">
    <source>
        <dbReference type="ARBA" id="ARBA00010203"/>
    </source>
</evidence>
<reference evidence="10" key="1">
    <citation type="submission" date="2023-10" db="EMBL/GenBank/DDBJ databases">
        <title>Development of a sustainable strategy for remediation of hydrocarbon-contaminated territories based on the waste exchange concept.</title>
        <authorList>
            <person name="Krivoruchko A."/>
        </authorList>
    </citation>
    <scope>NUCLEOTIDE SEQUENCE</scope>
    <source>
        <strain evidence="10">IEGM 1279</strain>
    </source>
</reference>
<evidence type="ECO:0000256" key="6">
    <source>
        <dbReference type="ARBA" id="ARBA00023125"/>
    </source>
</evidence>
<dbReference type="GO" id="GO:0008170">
    <property type="term" value="F:N-methyltransferase activity"/>
    <property type="evidence" value="ECO:0007669"/>
    <property type="project" value="InterPro"/>
</dbReference>
<keyword evidence="3 10" id="KW-0808">Transferase</keyword>
<dbReference type="SUPFAM" id="SSF53335">
    <property type="entry name" value="S-adenosyl-L-methionine-dependent methyltransferases"/>
    <property type="match status" value="1"/>
</dbReference>
<evidence type="ECO:0000313" key="11">
    <source>
        <dbReference type="Proteomes" id="UP001185922"/>
    </source>
</evidence>
<dbReference type="InterPro" id="IPR017985">
    <property type="entry name" value="MeTrfase_CN4_CS"/>
</dbReference>
<comment type="caution">
    <text evidence="10">The sequence shown here is derived from an EMBL/GenBank/DDBJ whole genome shotgun (WGS) entry which is preliminary data.</text>
</comment>
<keyword evidence="4" id="KW-0949">S-adenosyl-L-methionine</keyword>
<dbReference type="EC" id="2.1.1.-" evidence="8"/>
<sequence>MTPSASPAPMLPRRELLVGDATARLRSVPDASIDTVLTSPPYFRLRDYGITGQLGLESSVDEWVSGLLAVLNELARVLVPTGAVWLNLGDSFAAHPRDGAQRKSLLLAPEKVAVALQANGWIIRNKIIWAKPNPMPSSVRDRLTCTYEVVYLLARQPTYFFDLDAIRQPHRSAGSAAARSTRNAREAWRGPNSNTAVGLDIVRRDGRVGHVLGKNPGDVWVIAPGSVRGSNHHAVFPERLAARCIAAGCPEARCQTCRQPWRRDVVRRLGATAVRSALHPMCQCDAPPEPGIVLDPFMGAGTTAVAAETLERDWLGIELNPDFAAAATARIRAERHRRAHQQRAGPESAAA</sequence>
<comment type="similarity">
    <text evidence="1">Belongs to the N(4)/N(6)-methyltransferase family. N(4) subfamily.</text>
</comment>
<evidence type="ECO:0000256" key="4">
    <source>
        <dbReference type="ARBA" id="ARBA00022691"/>
    </source>
</evidence>
<keyword evidence="5" id="KW-0680">Restriction system</keyword>
<evidence type="ECO:0000256" key="5">
    <source>
        <dbReference type="ARBA" id="ARBA00022747"/>
    </source>
</evidence>
<proteinExistence type="inferred from homology"/>
<evidence type="ECO:0000256" key="2">
    <source>
        <dbReference type="ARBA" id="ARBA00022603"/>
    </source>
</evidence>
<evidence type="ECO:0000313" key="10">
    <source>
        <dbReference type="EMBL" id="MDV6310746.1"/>
    </source>
</evidence>
<evidence type="ECO:0000256" key="3">
    <source>
        <dbReference type="ARBA" id="ARBA00022679"/>
    </source>
</evidence>
<dbReference type="InterPro" id="IPR002941">
    <property type="entry name" value="DNA_methylase_N4/N6"/>
</dbReference>
<dbReference type="GO" id="GO:0003677">
    <property type="term" value="F:DNA binding"/>
    <property type="evidence" value="ECO:0007669"/>
    <property type="project" value="UniProtKB-KW"/>
</dbReference>
<dbReference type="PRINTS" id="PR00508">
    <property type="entry name" value="S21N4MTFRASE"/>
</dbReference>
<feature type="domain" description="DNA methylase N-4/N-6" evidence="9">
    <location>
        <begin position="33"/>
        <end position="327"/>
    </location>
</feature>
<dbReference type="Pfam" id="PF01555">
    <property type="entry name" value="N6_N4_Mtase"/>
    <property type="match status" value="1"/>
</dbReference>
<accession>A0AAE4R1K9</accession>
<dbReference type="PROSITE" id="PS00093">
    <property type="entry name" value="N4_MTASE"/>
    <property type="match status" value="1"/>
</dbReference>
<name>A0AAE4R1K9_9ACTN</name>
<evidence type="ECO:0000259" key="9">
    <source>
        <dbReference type="Pfam" id="PF01555"/>
    </source>
</evidence>
<dbReference type="GO" id="GO:0032259">
    <property type="term" value="P:methylation"/>
    <property type="evidence" value="ECO:0007669"/>
    <property type="project" value="UniProtKB-KW"/>
</dbReference>
<dbReference type="InterPro" id="IPR001091">
    <property type="entry name" value="RM_Methyltransferase"/>
</dbReference>
<comment type="catalytic activity">
    <reaction evidence="7">
        <text>a 2'-deoxycytidine in DNA + S-adenosyl-L-methionine = an N(4)-methyl-2'-deoxycytidine in DNA + S-adenosyl-L-homocysteine + H(+)</text>
        <dbReference type="Rhea" id="RHEA:16857"/>
        <dbReference type="Rhea" id="RHEA-COMP:11369"/>
        <dbReference type="Rhea" id="RHEA-COMP:13674"/>
        <dbReference type="ChEBI" id="CHEBI:15378"/>
        <dbReference type="ChEBI" id="CHEBI:57856"/>
        <dbReference type="ChEBI" id="CHEBI:59789"/>
        <dbReference type="ChEBI" id="CHEBI:85452"/>
        <dbReference type="ChEBI" id="CHEBI:137933"/>
        <dbReference type="EC" id="2.1.1.113"/>
    </reaction>
</comment>
<organism evidence="10 11">
    <name type="scientific">Gordonia amicalis</name>
    <dbReference type="NCBI Taxonomy" id="89053"/>
    <lineage>
        <taxon>Bacteria</taxon>
        <taxon>Bacillati</taxon>
        <taxon>Actinomycetota</taxon>
        <taxon>Actinomycetes</taxon>
        <taxon>Mycobacteriales</taxon>
        <taxon>Gordoniaceae</taxon>
        <taxon>Gordonia</taxon>
    </lineage>
</organism>
<dbReference type="Proteomes" id="UP001185922">
    <property type="component" value="Unassembled WGS sequence"/>
</dbReference>
<dbReference type="RefSeq" id="WP_317510206.1">
    <property type="nucleotide sequence ID" value="NZ_JAWLKH010000002.1"/>
</dbReference>